<dbReference type="RefSeq" id="WP_265150783.1">
    <property type="nucleotide sequence ID" value="NZ_AP026069.1"/>
</dbReference>
<dbReference type="AlphaFoldDB" id="A0AA43PDJ0"/>
<keyword evidence="1" id="KW-1133">Transmembrane helix</keyword>
<evidence type="ECO:0000313" key="3">
    <source>
        <dbReference type="Proteomes" id="UP001157396"/>
    </source>
</evidence>
<gene>
    <name evidence="2" type="ORF">QHR29_01625</name>
</gene>
<keyword evidence="1" id="KW-0472">Membrane</keyword>
<sequence>MVWIYALLSLSLLLLAYQNWSFGGTLFILSVVMLILARQKKKKEE</sequence>
<keyword evidence="1" id="KW-0812">Transmembrane</keyword>
<evidence type="ECO:0000313" key="2">
    <source>
        <dbReference type="EMBL" id="MDH7959178.1"/>
    </source>
</evidence>
<proteinExistence type="predicted"/>
<accession>A0AA43PDJ0</accession>
<comment type="caution">
    <text evidence="2">The sequence shown here is derived from an EMBL/GenBank/DDBJ whole genome shotgun (WGS) entry which is preliminary data.</text>
</comment>
<organism evidence="2 3">
    <name type="scientific">Lactococcus garvieae</name>
    <dbReference type="NCBI Taxonomy" id="1363"/>
    <lineage>
        <taxon>Bacteria</taxon>
        <taxon>Bacillati</taxon>
        <taxon>Bacillota</taxon>
        <taxon>Bacilli</taxon>
        <taxon>Lactobacillales</taxon>
        <taxon>Streptococcaceae</taxon>
        <taxon>Lactococcus</taxon>
    </lineage>
</organism>
<reference evidence="2" key="1">
    <citation type="submission" date="2023-04" db="EMBL/GenBank/DDBJ databases">
        <title>Genomic analysis of Lactococcus garvieae isolates.</title>
        <authorList>
            <person name="Zhanghang C."/>
        </authorList>
    </citation>
    <scope>NUCLEOTIDE SEQUENCE</scope>
    <source>
        <strain evidence="2">ZB-1</strain>
    </source>
</reference>
<protein>
    <submittedName>
        <fullName evidence="2">Uncharacterized protein</fullName>
    </submittedName>
</protein>
<evidence type="ECO:0000256" key="1">
    <source>
        <dbReference type="SAM" id="Phobius"/>
    </source>
</evidence>
<name>A0AA43PDJ0_9LACT</name>
<dbReference type="EMBL" id="JARYTV010000001">
    <property type="protein sequence ID" value="MDH7959178.1"/>
    <property type="molecule type" value="Genomic_DNA"/>
</dbReference>
<feature type="transmembrane region" description="Helical" evidence="1">
    <location>
        <begin position="20"/>
        <end position="37"/>
    </location>
</feature>
<dbReference type="Proteomes" id="UP001157396">
    <property type="component" value="Unassembled WGS sequence"/>
</dbReference>